<dbReference type="AlphaFoldDB" id="A0A2I2FWH4"/>
<feature type="compositionally biased region" description="Polar residues" evidence="1">
    <location>
        <begin position="28"/>
        <end position="42"/>
    </location>
</feature>
<dbReference type="VEuPathDB" id="FungiDB:P170DRAFT_440155"/>
<reference evidence="2 3" key="1">
    <citation type="submission" date="2016-12" db="EMBL/GenBank/DDBJ databases">
        <title>The genomes of Aspergillus section Nigri reveals drivers in fungal speciation.</title>
        <authorList>
            <consortium name="DOE Joint Genome Institute"/>
            <person name="Vesth T.C."/>
            <person name="Nybo J."/>
            <person name="Theobald S."/>
            <person name="Brandl J."/>
            <person name="Frisvad J.C."/>
            <person name="Nielsen K.F."/>
            <person name="Lyhne E.K."/>
            <person name="Kogle M.E."/>
            <person name="Kuo A."/>
            <person name="Riley R."/>
            <person name="Clum A."/>
            <person name="Nolan M."/>
            <person name="Lipzen A."/>
            <person name="Salamov A."/>
            <person name="Henrissat B."/>
            <person name="Wiebenga A."/>
            <person name="De Vries R.P."/>
            <person name="Grigoriev I.V."/>
            <person name="Mortensen U.H."/>
            <person name="Andersen M.R."/>
            <person name="Baker S.E."/>
        </authorList>
    </citation>
    <scope>NUCLEOTIDE SEQUENCE [LARGE SCALE GENOMIC DNA]</scope>
    <source>
        <strain evidence="2 3">IBT 23096</strain>
    </source>
</reference>
<feature type="region of interest" description="Disordered" evidence="1">
    <location>
        <begin position="1"/>
        <end position="89"/>
    </location>
</feature>
<dbReference type="RefSeq" id="XP_024700276.1">
    <property type="nucleotide sequence ID" value="XM_024850009.1"/>
</dbReference>
<evidence type="ECO:0000313" key="2">
    <source>
        <dbReference type="EMBL" id="PLB44974.1"/>
    </source>
</evidence>
<sequence length="89" mass="10329">MFHCSQSTHLQSSLQQPDRSPEACVEGTDQQTHLQSSPQQPDRSPEGCHERQRKERKKRESLCQTKPTRQQQQGLNQLSQLHGRRKNLV</sequence>
<feature type="compositionally biased region" description="Basic and acidic residues" evidence="1">
    <location>
        <begin position="43"/>
        <end position="61"/>
    </location>
</feature>
<evidence type="ECO:0000313" key="3">
    <source>
        <dbReference type="Proteomes" id="UP000234275"/>
    </source>
</evidence>
<proteinExistence type="predicted"/>
<comment type="caution">
    <text evidence="2">The sequence shown here is derived from an EMBL/GenBank/DDBJ whole genome shotgun (WGS) entry which is preliminary data.</text>
</comment>
<protein>
    <submittedName>
        <fullName evidence="2">Uncharacterized protein</fullName>
    </submittedName>
</protein>
<gene>
    <name evidence="2" type="ORF">P170DRAFT_440155</name>
</gene>
<evidence type="ECO:0000256" key="1">
    <source>
        <dbReference type="SAM" id="MobiDB-lite"/>
    </source>
</evidence>
<organism evidence="2 3">
    <name type="scientific">Aspergillus steynii IBT 23096</name>
    <dbReference type="NCBI Taxonomy" id="1392250"/>
    <lineage>
        <taxon>Eukaryota</taxon>
        <taxon>Fungi</taxon>
        <taxon>Dikarya</taxon>
        <taxon>Ascomycota</taxon>
        <taxon>Pezizomycotina</taxon>
        <taxon>Eurotiomycetes</taxon>
        <taxon>Eurotiomycetidae</taxon>
        <taxon>Eurotiales</taxon>
        <taxon>Aspergillaceae</taxon>
        <taxon>Aspergillus</taxon>
        <taxon>Aspergillus subgen. Circumdati</taxon>
    </lineage>
</organism>
<dbReference type="EMBL" id="MSFO01000008">
    <property type="protein sequence ID" value="PLB44974.1"/>
    <property type="molecule type" value="Genomic_DNA"/>
</dbReference>
<name>A0A2I2FWH4_9EURO</name>
<dbReference type="GeneID" id="36557708"/>
<dbReference type="Proteomes" id="UP000234275">
    <property type="component" value="Unassembled WGS sequence"/>
</dbReference>
<feature type="compositionally biased region" description="Low complexity" evidence="1">
    <location>
        <begin position="70"/>
        <end position="81"/>
    </location>
</feature>
<keyword evidence="3" id="KW-1185">Reference proteome</keyword>
<accession>A0A2I2FWH4</accession>
<feature type="compositionally biased region" description="Low complexity" evidence="1">
    <location>
        <begin position="1"/>
        <end position="16"/>
    </location>
</feature>